<feature type="transmembrane region" description="Helical" evidence="7">
    <location>
        <begin position="140"/>
        <end position="163"/>
    </location>
</feature>
<keyword evidence="4 7" id="KW-1133">Transmembrane helix</keyword>
<dbReference type="EnsemblMetazoa" id="XM_050659774.1">
    <property type="protein sequence ID" value="XP_050515731.1"/>
    <property type="gene ID" value="LOC114328985"/>
</dbReference>
<keyword evidence="5 7" id="KW-0472">Membrane</keyword>
<feature type="chain" id="PRO_5028294503" evidence="8">
    <location>
        <begin position="21"/>
        <end position="497"/>
    </location>
</feature>
<accession>A0A6P7FCS2</accession>
<dbReference type="PANTHER" id="PTHR13624">
    <property type="entry name" value="RE42071P"/>
    <property type="match status" value="1"/>
</dbReference>
<evidence type="ECO:0000313" key="11">
    <source>
        <dbReference type="RefSeq" id="XP_028133789.1"/>
    </source>
</evidence>
<dbReference type="KEGG" id="dvv:114328985"/>
<proteinExistence type="inferred from homology"/>
<dbReference type="OrthoDB" id="784140at2759"/>
<reference evidence="11" key="1">
    <citation type="submission" date="2025-04" db="UniProtKB">
        <authorList>
            <consortium name="RefSeq"/>
        </authorList>
    </citation>
    <scope>IDENTIFICATION</scope>
</reference>
<feature type="transmembrane region" description="Helical" evidence="7">
    <location>
        <begin position="175"/>
        <end position="192"/>
    </location>
</feature>
<dbReference type="Pfam" id="PF10268">
    <property type="entry name" value="Tmemb_161AB"/>
    <property type="match status" value="1"/>
</dbReference>
<dbReference type="AlphaFoldDB" id="A0A6P7FCS2"/>
<dbReference type="RefSeq" id="XP_050515731.1">
    <property type="nucleotide sequence ID" value="XM_050659774.1"/>
</dbReference>
<dbReference type="RefSeq" id="XP_028133789.1">
    <property type="nucleotide sequence ID" value="XM_028277988.1"/>
</dbReference>
<feature type="signal peptide" evidence="8">
    <location>
        <begin position="1"/>
        <end position="20"/>
    </location>
</feature>
<sequence>MALLGAQLVITLVMISVIQKLGPHYSLARWLLCSTGLVRYLYPTDSELRELANIPKEKSKNRKNSKAQTNGKTTVDTFHIPRSLDIKLDSIKITRQDVIHIRYYTEYQWLVDFSVYAAVIYGATELYQVWFPLKNEINLSMVWCFLVILFAIKLLLGLTVQYFKGEESIGERSTCIVMGFIYLLISMMILIVDEKTLEIGLEDAYDSFNKSASVFLEKQGLSSTGPASKIVLKFFMAVWCGVLGALFTFPGIRLAKMHWVLLKYFQDNKLKQLLLNFTFALPFILIIFWIKPVSRDYLTVRIFNGRTEPLMTEDAFDSLRLLAIVATMCLKLVLMPWYLQAYLDMAFHRLENQKKEAGRITNTELQKQIAAVFYYLCVVTLQYVAPIVLCSFFTLMYKTLGEYQWTGELLKYQPSDNDTMTATEKSLPSMEIFGSSEDSKSISDTAAEFHLTLESLKSVFPKTVFRGLFGFATWWCCFLYFATTSFGLIYQSYFSNS</sequence>
<feature type="transmembrane region" description="Helical" evidence="7">
    <location>
        <begin position="468"/>
        <end position="490"/>
    </location>
</feature>
<evidence type="ECO:0000256" key="3">
    <source>
        <dbReference type="ARBA" id="ARBA00022692"/>
    </source>
</evidence>
<keyword evidence="10" id="KW-1185">Reference proteome</keyword>
<feature type="transmembrane region" description="Helical" evidence="7">
    <location>
        <begin position="319"/>
        <end position="339"/>
    </location>
</feature>
<feature type="transmembrane region" description="Helical" evidence="7">
    <location>
        <begin position="273"/>
        <end position="290"/>
    </location>
</feature>
<evidence type="ECO:0000313" key="10">
    <source>
        <dbReference type="Proteomes" id="UP001652700"/>
    </source>
</evidence>
<evidence type="ECO:0000313" key="9">
    <source>
        <dbReference type="EnsemblMetazoa" id="XP_050515731.1"/>
    </source>
</evidence>
<feature type="transmembrane region" description="Helical" evidence="7">
    <location>
        <begin position="230"/>
        <end position="252"/>
    </location>
</feature>
<gene>
    <name evidence="11" type="primary">LOC114328985</name>
</gene>
<keyword evidence="8" id="KW-0732">Signal</keyword>
<dbReference type="GO" id="GO:0016020">
    <property type="term" value="C:membrane"/>
    <property type="evidence" value="ECO:0007669"/>
    <property type="project" value="UniProtKB-SubCell"/>
</dbReference>
<evidence type="ECO:0000256" key="5">
    <source>
        <dbReference type="ARBA" id="ARBA00023136"/>
    </source>
</evidence>
<keyword evidence="6" id="KW-0325">Glycoprotein</keyword>
<evidence type="ECO:0000256" key="4">
    <source>
        <dbReference type="ARBA" id="ARBA00022989"/>
    </source>
</evidence>
<reference evidence="9" key="2">
    <citation type="submission" date="2025-05" db="UniProtKB">
        <authorList>
            <consortium name="EnsemblMetazoa"/>
        </authorList>
    </citation>
    <scope>IDENTIFICATION</scope>
</reference>
<dbReference type="InterPro" id="IPR019395">
    <property type="entry name" value="Transmembrane_161A/B"/>
</dbReference>
<feature type="transmembrane region" description="Helical" evidence="7">
    <location>
        <begin position="372"/>
        <end position="397"/>
    </location>
</feature>
<dbReference type="FunCoup" id="A0A6P7FCS2">
    <property type="interactions" value="307"/>
</dbReference>
<dbReference type="CTD" id="39250"/>
<dbReference type="InParanoid" id="A0A6P7FCS2"/>
<dbReference type="GeneID" id="114328985"/>
<comment type="similarity">
    <text evidence="2">Belongs to the TMEM161 family.</text>
</comment>
<evidence type="ECO:0000256" key="1">
    <source>
        <dbReference type="ARBA" id="ARBA00004141"/>
    </source>
</evidence>
<comment type="subcellular location">
    <subcellularLocation>
        <location evidence="1">Membrane</location>
        <topology evidence="1">Multi-pass membrane protein</topology>
    </subcellularLocation>
</comment>
<organism evidence="11">
    <name type="scientific">Diabrotica virgifera virgifera</name>
    <name type="common">western corn rootworm</name>
    <dbReference type="NCBI Taxonomy" id="50390"/>
    <lineage>
        <taxon>Eukaryota</taxon>
        <taxon>Metazoa</taxon>
        <taxon>Ecdysozoa</taxon>
        <taxon>Arthropoda</taxon>
        <taxon>Hexapoda</taxon>
        <taxon>Insecta</taxon>
        <taxon>Pterygota</taxon>
        <taxon>Neoptera</taxon>
        <taxon>Endopterygota</taxon>
        <taxon>Coleoptera</taxon>
        <taxon>Polyphaga</taxon>
        <taxon>Cucujiformia</taxon>
        <taxon>Chrysomeloidea</taxon>
        <taxon>Chrysomelidae</taxon>
        <taxon>Galerucinae</taxon>
        <taxon>Diabroticina</taxon>
        <taxon>Diabroticites</taxon>
        <taxon>Diabrotica</taxon>
    </lineage>
</organism>
<evidence type="ECO:0000256" key="2">
    <source>
        <dbReference type="ARBA" id="ARBA00009706"/>
    </source>
</evidence>
<keyword evidence="3 7" id="KW-0812">Transmembrane</keyword>
<evidence type="ECO:0000256" key="7">
    <source>
        <dbReference type="SAM" id="Phobius"/>
    </source>
</evidence>
<protein>
    <submittedName>
        <fullName evidence="11">Transmembrane protein 161B</fullName>
    </submittedName>
</protein>
<name>A0A6P7FCS2_DIAVI</name>
<evidence type="ECO:0000256" key="6">
    <source>
        <dbReference type="ARBA" id="ARBA00023180"/>
    </source>
</evidence>
<evidence type="ECO:0000256" key="8">
    <source>
        <dbReference type="SAM" id="SignalP"/>
    </source>
</evidence>
<dbReference type="PANTHER" id="PTHR13624:SF6">
    <property type="entry name" value="EMEI"/>
    <property type="match status" value="1"/>
</dbReference>
<dbReference type="Proteomes" id="UP001652700">
    <property type="component" value="Unplaced"/>
</dbReference>